<name>A0A2T9ZKD2_9FUNG</name>
<dbReference type="EMBL" id="MBFS01000043">
    <property type="protein sequence ID" value="PVV05073.1"/>
    <property type="molecule type" value="Genomic_DNA"/>
</dbReference>
<accession>A0A2T9ZKD2</accession>
<dbReference type="Gene3D" id="2.40.70.10">
    <property type="entry name" value="Acid Proteases"/>
    <property type="match status" value="1"/>
</dbReference>
<gene>
    <name evidence="1" type="ORF">BB560_000414</name>
</gene>
<evidence type="ECO:0000313" key="2">
    <source>
        <dbReference type="Proteomes" id="UP000245609"/>
    </source>
</evidence>
<sequence>MESRRKVLEPLKFSSKEEQCPEEWINRYKLTLQKIKFEDYPDIEEFEIILIDLFNKAKFYYDRNLSMVKKIVKFKVSIIEEVKELKKLMVPKRQYGHEQLEIIKSETGFNSRKSEPAKKFTNIGCIEFNSFTPEQKVQKTLDLPMKSEIQTGKAKLLDLCRKVEEKQVSSLADDNVNITNCRVLVEIFGKYFWTMLDTGAACSVASKKLITELGLEPDVSLNRVLVTADGARHQVGETLSKLHIKVAWIEFEFKLKIMNSWENGLILGTD</sequence>
<organism evidence="1 2">
    <name type="scientific">Smittium megazygosporum</name>
    <dbReference type="NCBI Taxonomy" id="133381"/>
    <lineage>
        <taxon>Eukaryota</taxon>
        <taxon>Fungi</taxon>
        <taxon>Fungi incertae sedis</taxon>
        <taxon>Zoopagomycota</taxon>
        <taxon>Kickxellomycotina</taxon>
        <taxon>Harpellomycetes</taxon>
        <taxon>Harpellales</taxon>
        <taxon>Legeriomycetaceae</taxon>
        <taxon>Smittium</taxon>
    </lineage>
</organism>
<proteinExistence type="predicted"/>
<dbReference type="Proteomes" id="UP000245609">
    <property type="component" value="Unassembled WGS sequence"/>
</dbReference>
<dbReference type="CDD" id="cd00303">
    <property type="entry name" value="retropepsin_like"/>
    <property type="match status" value="1"/>
</dbReference>
<evidence type="ECO:0000313" key="1">
    <source>
        <dbReference type="EMBL" id="PVV05073.1"/>
    </source>
</evidence>
<dbReference type="Pfam" id="PF13650">
    <property type="entry name" value="Asp_protease_2"/>
    <property type="match status" value="1"/>
</dbReference>
<reference evidence="1 2" key="1">
    <citation type="journal article" date="2018" name="MBio">
        <title>Comparative Genomics Reveals the Core Gene Toolbox for the Fungus-Insect Symbiosis.</title>
        <authorList>
            <person name="Wang Y."/>
            <person name="Stata M."/>
            <person name="Wang W."/>
            <person name="Stajich J.E."/>
            <person name="White M.M."/>
            <person name="Moncalvo J.M."/>
        </authorList>
    </citation>
    <scope>NUCLEOTIDE SEQUENCE [LARGE SCALE GENOMIC DNA]</scope>
    <source>
        <strain evidence="1 2">SC-DP-2</strain>
    </source>
</reference>
<dbReference type="AlphaFoldDB" id="A0A2T9ZKD2"/>
<protein>
    <submittedName>
        <fullName evidence="1">Uncharacterized protein</fullName>
    </submittedName>
</protein>
<comment type="caution">
    <text evidence="1">The sequence shown here is derived from an EMBL/GenBank/DDBJ whole genome shotgun (WGS) entry which is preliminary data.</text>
</comment>
<dbReference type="InterPro" id="IPR021109">
    <property type="entry name" value="Peptidase_aspartic_dom_sf"/>
</dbReference>
<keyword evidence="2" id="KW-1185">Reference proteome</keyword>
<dbReference type="STRING" id="133381.A0A2T9ZKD2"/>